<reference evidence="1 2" key="1">
    <citation type="journal article" date="2008" name="Nature">
        <title>The genome of the model beetle and pest Tribolium castaneum.</title>
        <authorList>
            <consortium name="Tribolium Genome Sequencing Consortium"/>
            <person name="Richards S."/>
            <person name="Gibbs R.A."/>
            <person name="Weinstock G.M."/>
            <person name="Brown S.J."/>
            <person name="Denell R."/>
            <person name="Beeman R.W."/>
            <person name="Gibbs R."/>
            <person name="Beeman R.W."/>
            <person name="Brown S.J."/>
            <person name="Bucher G."/>
            <person name="Friedrich M."/>
            <person name="Grimmelikhuijzen C.J."/>
            <person name="Klingler M."/>
            <person name="Lorenzen M."/>
            <person name="Richards S."/>
            <person name="Roth S."/>
            <person name="Schroder R."/>
            <person name="Tautz D."/>
            <person name="Zdobnov E.M."/>
            <person name="Muzny D."/>
            <person name="Gibbs R.A."/>
            <person name="Weinstock G.M."/>
            <person name="Attaway T."/>
            <person name="Bell S."/>
            <person name="Buhay C.J."/>
            <person name="Chandrabose M.N."/>
            <person name="Chavez D."/>
            <person name="Clerk-Blankenburg K.P."/>
            <person name="Cree A."/>
            <person name="Dao M."/>
            <person name="Davis C."/>
            <person name="Chacko J."/>
            <person name="Dinh H."/>
            <person name="Dugan-Rocha S."/>
            <person name="Fowler G."/>
            <person name="Garner T.T."/>
            <person name="Garnes J."/>
            <person name="Gnirke A."/>
            <person name="Hawes A."/>
            <person name="Hernandez J."/>
            <person name="Hines S."/>
            <person name="Holder M."/>
            <person name="Hume J."/>
            <person name="Jhangiani S.N."/>
            <person name="Joshi V."/>
            <person name="Khan Z.M."/>
            <person name="Jackson L."/>
            <person name="Kovar C."/>
            <person name="Kowis A."/>
            <person name="Lee S."/>
            <person name="Lewis L.R."/>
            <person name="Margolis J."/>
            <person name="Morgan M."/>
            <person name="Nazareth L.V."/>
            <person name="Nguyen N."/>
            <person name="Okwuonu G."/>
            <person name="Parker D."/>
            <person name="Richards S."/>
            <person name="Ruiz S.J."/>
            <person name="Santibanez J."/>
            <person name="Savard J."/>
            <person name="Scherer S.E."/>
            <person name="Schneider B."/>
            <person name="Sodergren E."/>
            <person name="Tautz D."/>
            <person name="Vattahil S."/>
            <person name="Villasana D."/>
            <person name="White C.S."/>
            <person name="Wright R."/>
            <person name="Park Y."/>
            <person name="Beeman R.W."/>
            <person name="Lord J."/>
            <person name="Oppert B."/>
            <person name="Lorenzen M."/>
            <person name="Brown S."/>
            <person name="Wang L."/>
            <person name="Savard J."/>
            <person name="Tautz D."/>
            <person name="Richards S."/>
            <person name="Weinstock G."/>
            <person name="Gibbs R.A."/>
            <person name="Liu Y."/>
            <person name="Worley K."/>
            <person name="Weinstock G."/>
            <person name="Elsik C.G."/>
            <person name="Reese J.T."/>
            <person name="Elhaik E."/>
            <person name="Landan G."/>
            <person name="Graur D."/>
            <person name="Arensburger P."/>
            <person name="Atkinson P."/>
            <person name="Beeman R.W."/>
            <person name="Beidler J."/>
            <person name="Brown S.J."/>
            <person name="Demuth J.P."/>
            <person name="Drury D.W."/>
            <person name="Du Y.Z."/>
            <person name="Fujiwara H."/>
            <person name="Lorenzen M."/>
            <person name="Maselli V."/>
            <person name="Osanai M."/>
            <person name="Park Y."/>
            <person name="Robertson H.M."/>
            <person name="Tu Z."/>
            <person name="Wang J.J."/>
            <person name="Wang S."/>
            <person name="Richards S."/>
            <person name="Song H."/>
            <person name="Zhang L."/>
            <person name="Sodergren E."/>
            <person name="Werner D."/>
            <person name="Stanke M."/>
            <person name="Morgenstern B."/>
            <person name="Solovyev V."/>
            <person name="Kosarev P."/>
            <person name="Brown G."/>
            <person name="Chen H.C."/>
            <person name="Ermolaeva O."/>
            <person name="Hlavina W."/>
            <person name="Kapustin Y."/>
            <person name="Kiryutin B."/>
            <person name="Kitts P."/>
            <person name="Maglott D."/>
            <person name="Pruitt K."/>
            <person name="Sapojnikov V."/>
            <person name="Souvorov A."/>
            <person name="Mackey A.J."/>
            <person name="Waterhouse R.M."/>
            <person name="Wyder S."/>
            <person name="Zdobnov E.M."/>
            <person name="Zdobnov E.M."/>
            <person name="Wyder S."/>
            <person name="Kriventseva E.V."/>
            <person name="Kadowaki T."/>
            <person name="Bork P."/>
            <person name="Aranda M."/>
            <person name="Bao R."/>
            <person name="Beermann A."/>
            <person name="Berns N."/>
            <person name="Bolognesi R."/>
            <person name="Bonneton F."/>
            <person name="Bopp D."/>
            <person name="Brown S.J."/>
            <person name="Bucher G."/>
            <person name="Butts T."/>
            <person name="Chaumot A."/>
            <person name="Denell R.E."/>
            <person name="Ferrier D.E."/>
            <person name="Friedrich M."/>
            <person name="Gordon C.M."/>
            <person name="Jindra M."/>
            <person name="Klingler M."/>
            <person name="Lan Q."/>
            <person name="Lattorff H.M."/>
            <person name="Laudet V."/>
            <person name="von Levetsow C."/>
            <person name="Liu Z."/>
            <person name="Lutz R."/>
            <person name="Lynch J.A."/>
            <person name="da Fonseca R.N."/>
            <person name="Posnien N."/>
            <person name="Reuter R."/>
            <person name="Roth S."/>
            <person name="Savard J."/>
            <person name="Schinko J.B."/>
            <person name="Schmitt C."/>
            <person name="Schoppmeier M."/>
            <person name="Schroder R."/>
            <person name="Shippy T.D."/>
            <person name="Simonnet F."/>
            <person name="Marques-Souza H."/>
            <person name="Tautz D."/>
            <person name="Tomoyasu Y."/>
            <person name="Trauner J."/>
            <person name="Van der Zee M."/>
            <person name="Vervoort M."/>
            <person name="Wittkopp N."/>
            <person name="Wimmer E.A."/>
            <person name="Yang X."/>
            <person name="Jones A.K."/>
            <person name="Sattelle D.B."/>
            <person name="Ebert P.R."/>
            <person name="Nelson D."/>
            <person name="Scott J.G."/>
            <person name="Beeman R.W."/>
            <person name="Muthukrishnan S."/>
            <person name="Kramer K.J."/>
            <person name="Arakane Y."/>
            <person name="Beeman R.W."/>
            <person name="Zhu Q."/>
            <person name="Hogenkamp D."/>
            <person name="Dixit R."/>
            <person name="Oppert B."/>
            <person name="Jiang H."/>
            <person name="Zou Z."/>
            <person name="Marshall J."/>
            <person name="Elpidina E."/>
            <person name="Vinokurov K."/>
            <person name="Oppert C."/>
            <person name="Zou Z."/>
            <person name="Evans J."/>
            <person name="Lu Z."/>
            <person name="Zhao P."/>
            <person name="Sumathipala N."/>
            <person name="Altincicek B."/>
            <person name="Vilcinskas A."/>
            <person name="Williams M."/>
            <person name="Hultmark D."/>
            <person name="Hetru C."/>
            <person name="Jiang H."/>
            <person name="Grimmelikhuijzen C.J."/>
            <person name="Hauser F."/>
            <person name="Cazzamali G."/>
            <person name="Williamson M."/>
            <person name="Park Y."/>
            <person name="Li B."/>
            <person name="Tanaka Y."/>
            <person name="Predel R."/>
            <person name="Neupert S."/>
            <person name="Schachtner J."/>
            <person name="Verleyen P."/>
            <person name="Raible F."/>
            <person name="Bork P."/>
            <person name="Friedrich M."/>
            <person name="Walden K.K."/>
            <person name="Robertson H.M."/>
            <person name="Angeli S."/>
            <person name="Foret S."/>
            <person name="Bucher G."/>
            <person name="Schuetz S."/>
            <person name="Maleszka R."/>
            <person name="Wimmer E.A."/>
            <person name="Beeman R.W."/>
            <person name="Lorenzen M."/>
            <person name="Tomoyasu Y."/>
            <person name="Miller S.C."/>
            <person name="Grossmann D."/>
            <person name="Bucher G."/>
        </authorList>
    </citation>
    <scope>NUCLEOTIDE SEQUENCE [LARGE SCALE GENOMIC DNA]</scope>
    <source>
        <strain evidence="1 2">Georgia GA2</strain>
    </source>
</reference>
<gene>
    <name evidence="1" type="primary">AUGUSTUS-3.0.2_33448</name>
    <name evidence="1" type="ORF">TcasGA2_TC033448</name>
</gene>
<organism evidence="1 2">
    <name type="scientific">Tribolium castaneum</name>
    <name type="common">Red flour beetle</name>
    <dbReference type="NCBI Taxonomy" id="7070"/>
    <lineage>
        <taxon>Eukaryota</taxon>
        <taxon>Metazoa</taxon>
        <taxon>Ecdysozoa</taxon>
        <taxon>Arthropoda</taxon>
        <taxon>Hexapoda</taxon>
        <taxon>Insecta</taxon>
        <taxon>Pterygota</taxon>
        <taxon>Neoptera</taxon>
        <taxon>Endopterygota</taxon>
        <taxon>Coleoptera</taxon>
        <taxon>Polyphaga</taxon>
        <taxon>Cucujiformia</taxon>
        <taxon>Tenebrionidae</taxon>
        <taxon>Tenebrionidae incertae sedis</taxon>
        <taxon>Tribolium</taxon>
    </lineage>
</organism>
<accession>A0A139WGC6</accession>
<keyword evidence="2" id="KW-1185">Reference proteome</keyword>
<dbReference type="InParanoid" id="A0A139WGC6"/>
<dbReference type="EMBL" id="KQ971348">
    <property type="protein sequence ID" value="KYB26905.1"/>
    <property type="molecule type" value="Genomic_DNA"/>
</dbReference>
<dbReference type="AlphaFoldDB" id="A0A139WGC6"/>
<proteinExistence type="predicted"/>
<evidence type="ECO:0000313" key="1">
    <source>
        <dbReference type="EMBL" id="KYB26905.1"/>
    </source>
</evidence>
<dbReference type="Proteomes" id="UP000007266">
    <property type="component" value="Linkage group 6"/>
</dbReference>
<protein>
    <submittedName>
        <fullName evidence="1">Uncharacterized protein</fullName>
    </submittedName>
</protein>
<name>A0A139WGC6_TRICA</name>
<evidence type="ECO:0000313" key="2">
    <source>
        <dbReference type="Proteomes" id="UP000007266"/>
    </source>
</evidence>
<sequence>MIELYNKIDFLLACHWSDNNYSLFCKRQTHFFTSF</sequence>
<reference evidence="1 2" key="2">
    <citation type="journal article" date="2010" name="Nucleic Acids Res.">
        <title>BeetleBase in 2010: revisions to provide comprehensive genomic information for Tribolium castaneum.</title>
        <authorList>
            <person name="Kim H.S."/>
            <person name="Murphy T."/>
            <person name="Xia J."/>
            <person name="Caragea D."/>
            <person name="Park Y."/>
            <person name="Beeman R.W."/>
            <person name="Lorenzen M.D."/>
            <person name="Butcher S."/>
            <person name="Manak J.R."/>
            <person name="Brown S.J."/>
        </authorList>
    </citation>
    <scope>GENOME REANNOTATION</scope>
    <source>
        <strain evidence="1 2">Georgia GA2</strain>
    </source>
</reference>